<dbReference type="PANTHER" id="PTHR43084:SF1">
    <property type="entry name" value="PERSULFIDE DIOXYGENASE ETHE1, MITOCHONDRIAL"/>
    <property type="match status" value="1"/>
</dbReference>
<evidence type="ECO:0000259" key="2">
    <source>
        <dbReference type="PROSITE" id="PS50206"/>
    </source>
</evidence>
<sequence length="459" mass="48891">MEVVVVETTQLGDRSYLVHDGTVALVIDPQRDTDRVETAARNAGVTITHVAETHLHNDYLTGGLILALEHGARYLVNAADNVAFEREPVVPGNTFKVGSLTVKAIATPGHTHTHLAYLVSDPDAGTGVRQAVFSGGSLLYGSVGRTDLIAEEDTAGLAHAQYASVRRLVAEAAPDAILYPTHGFGSFCSIGPASRIPSSTIGEQTATNHALTDPDEDHFVRHLLANITAYPSYYAHMSPLNAVGPGTAMLDVPESVESAELERRLENGEWVVDLRNRVAFAANHLRGSVAFEYGTGSSFTSYLGWVLPWKQPLTLLGAHDDVEKAIRDLARIGFDSPDASVGEDPGALAPGASLVQYPITGWAGLVRDRAAGETVLDVRRAEEFAASHVSGAANVPLHELLLRLDELPEARIWVHCTSGYRASVAASLLHRAGRDVVLIDALFREAADAGVELTSAAPA</sequence>
<dbReference type="InterPro" id="IPR036873">
    <property type="entry name" value="Rhodanese-like_dom_sf"/>
</dbReference>
<gene>
    <name evidence="3" type="ORF">ACFFP1_03875</name>
</gene>
<dbReference type="RefSeq" id="WP_234748955.1">
    <property type="nucleotide sequence ID" value="NZ_BAAAWN010000001.1"/>
</dbReference>
<dbReference type="InterPro" id="IPR051682">
    <property type="entry name" value="Mito_Persulfide_Diox"/>
</dbReference>
<organism evidence="3 4">
    <name type="scientific">Arthrobacter ramosus</name>
    <dbReference type="NCBI Taxonomy" id="1672"/>
    <lineage>
        <taxon>Bacteria</taxon>
        <taxon>Bacillati</taxon>
        <taxon>Actinomycetota</taxon>
        <taxon>Actinomycetes</taxon>
        <taxon>Micrococcales</taxon>
        <taxon>Micrococcaceae</taxon>
        <taxon>Arthrobacter</taxon>
    </lineage>
</organism>
<dbReference type="SMART" id="SM00849">
    <property type="entry name" value="Lactamase_B"/>
    <property type="match status" value="1"/>
</dbReference>
<dbReference type="SMART" id="SM00450">
    <property type="entry name" value="RHOD"/>
    <property type="match status" value="1"/>
</dbReference>
<name>A0ABV5XVB0_ARTRM</name>
<dbReference type="Pfam" id="PF00581">
    <property type="entry name" value="Rhodanese"/>
    <property type="match status" value="1"/>
</dbReference>
<protein>
    <submittedName>
        <fullName evidence="3">Rhodanese-like domain-containing protein</fullName>
    </submittedName>
</protein>
<dbReference type="CDD" id="cd07724">
    <property type="entry name" value="POD-like_MBL-fold"/>
    <property type="match status" value="1"/>
</dbReference>
<dbReference type="Proteomes" id="UP001589702">
    <property type="component" value="Unassembled WGS sequence"/>
</dbReference>
<dbReference type="EMBL" id="JBHMBC010000007">
    <property type="protein sequence ID" value="MFB9818637.1"/>
    <property type="molecule type" value="Genomic_DNA"/>
</dbReference>
<dbReference type="InterPro" id="IPR001279">
    <property type="entry name" value="Metallo-B-lactamas"/>
</dbReference>
<keyword evidence="1" id="KW-0479">Metal-binding</keyword>
<evidence type="ECO:0000313" key="3">
    <source>
        <dbReference type="EMBL" id="MFB9818637.1"/>
    </source>
</evidence>
<feature type="domain" description="Rhodanese" evidence="2">
    <location>
        <begin position="369"/>
        <end position="452"/>
    </location>
</feature>
<accession>A0ABV5XVB0</accession>
<evidence type="ECO:0000256" key="1">
    <source>
        <dbReference type="ARBA" id="ARBA00022723"/>
    </source>
</evidence>
<dbReference type="InterPro" id="IPR001763">
    <property type="entry name" value="Rhodanese-like_dom"/>
</dbReference>
<keyword evidence="4" id="KW-1185">Reference proteome</keyword>
<dbReference type="PROSITE" id="PS50206">
    <property type="entry name" value="RHODANESE_3"/>
    <property type="match status" value="1"/>
</dbReference>
<dbReference type="InterPro" id="IPR036866">
    <property type="entry name" value="RibonucZ/Hydroxyglut_hydro"/>
</dbReference>
<evidence type="ECO:0000313" key="4">
    <source>
        <dbReference type="Proteomes" id="UP001589702"/>
    </source>
</evidence>
<dbReference type="Gene3D" id="3.60.15.10">
    <property type="entry name" value="Ribonuclease Z/Hydroxyacylglutathione hydrolase-like"/>
    <property type="match status" value="1"/>
</dbReference>
<dbReference type="SUPFAM" id="SSF56281">
    <property type="entry name" value="Metallo-hydrolase/oxidoreductase"/>
    <property type="match status" value="1"/>
</dbReference>
<dbReference type="CDD" id="cd00158">
    <property type="entry name" value="RHOD"/>
    <property type="match status" value="1"/>
</dbReference>
<proteinExistence type="predicted"/>
<dbReference type="Gene3D" id="3.40.250.10">
    <property type="entry name" value="Rhodanese-like domain"/>
    <property type="match status" value="2"/>
</dbReference>
<dbReference type="SUPFAM" id="SSF52821">
    <property type="entry name" value="Rhodanese/Cell cycle control phosphatase"/>
    <property type="match status" value="2"/>
</dbReference>
<reference evidence="3 4" key="1">
    <citation type="submission" date="2024-09" db="EMBL/GenBank/DDBJ databases">
        <authorList>
            <person name="Sun Q."/>
            <person name="Mori K."/>
        </authorList>
    </citation>
    <scope>NUCLEOTIDE SEQUENCE [LARGE SCALE GENOMIC DNA]</scope>
    <source>
        <strain evidence="3 4">JCM 1334</strain>
    </source>
</reference>
<dbReference type="PANTHER" id="PTHR43084">
    <property type="entry name" value="PERSULFIDE DIOXYGENASE ETHE1"/>
    <property type="match status" value="1"/>
</dbReference>
<dbReference type="InterPro" id="IPR044528">
    <property type="entry name" value="POD-like_MBL-fold"/>
</dbReference>
<comment type="caution">
    <text evidence="3">The sequence shown here is derived from an EMBL/GenBank/DDBJ whole genome shotgun (WGS) entry which is preliminary data.</text>
</comment>